<name>A0A0F9P481_9ZZZZ</name>
<dbReference type="EMBL" id="LAZR01005954">
    <property type="protein sequence ID" value="KKM95860.1"/>
    <property type="molecule type" value="Genomic_DNA"/>
</dbReference>
<comment type="caution">
    <text evidence="1">The sequence shown here is derived from an EMBL/GenBank/DDBJ whole genome shotgun (WGS) entry which is preliminary data.</text>
</comment>
<reference evidence="1" key="1">
    <citation type="journal article" date="2015" name="Nature">
        <title>Complex archaea that bridge the gap between prokaryotes and eukaryotes.</title>
        <authorList>
            <person name="Spang A."/>
            <person name="Saw J.H."/>
            <person name="Jorgensen S.L."/>
            <person name="Zaremba-Niedzwiedzka K."/>
            <person name="Martijn J."/>
            <person name="Lind A.E."/>
            <person name="van Eijk R."/>
            <person name="Schleper C."/>
            <person name="Guy L."/>
            <person name="Ettema T.J."/>
        </authorList>
    </citation>
    <scope>NUCLEOTIDE SEQUENCE</scope>
</reference>
<protein>
    <submittedName>
        <fullName evidence="1">Uncharacterized protein</fullName>
    </submittedName>
</protein>
<feature type="non-terminal residue" evidence="1">
    <location>
        <position position="760"/>
    </location>
</feature>
<evidence type="ECO:0000313" key="1">
    <source>
        <dbReference type="EMBL" id="KKM95860.1"/>
    </source>
</evidence>
<sequence length="760" mass="79671">MTLPIRASEATLIEVRQALQRVELNRRTAPQHNFTATTDPGVTDDESEGYTVQSWWFNDTSDELFLCTDATTGAAVWQNLTAAEIIGGASKAFKTITAPDANSVVADNASDTLTITESGGIAITVAGTAENDTLNFDGAASSHNHSAADITSGLLALARGGTAADLNATGGASQVLQQASAGAAITVGQLASSDLSDTANIMLADGTVPFVATVVGVEPTVSNHLVTKEYVDRAINFIEEFFFNNVASDIGGIYFEMLDTSTGAGESTFTAADLGGGDGQALTNWATLAGVPGVITMAEGVYTGHLHAERTVGNRSVNLYFEIWTRLADSPFTETLRITSETSSEITSKTEVELHGVLPGDVVINDTDRIIIKWLADLGTGAPTTIVLYAEGVNASRAKIPTSTEVLTSIFVRRDGTTPLSAPWAANNDITGLTKLEVDNIRLDGNTIIAISGALFVTSATGNVLIGSSSNDVLISATFSKIQLTSPNIELQNLTGDVLVSFNTVDQDSSLTYMETEDEFRFGSPVLAAIVAGGAASAGNLTLTSTTHGTKGKLLLGAAGTSAYDEVTDRLGLGTASPQQHLHISRAVPIIRLSDSNAATDQAVATLIEFYRGDNTSRVGYWGMESWSNDVMVLATDYAAGAIRLSTGSAVTALIIDSSQNFDFQDGNLTTTGTAAFAVTTLQETGTVKANLDIMQLVNPVNAADMDGTRTSILWRLARVTDTLLDAGRIGFEAADDWTATGSTQDADFVIECLEQGVMT</sequence>
<gene>
    <name evidence="1" type="ORF">LCGC14_1183940</name>
</gene>
<accession>A0A0F9P481</accession>
<proteinExistence type="predicted"/>
<organism evidence="1">
    <name type="scientific">marine sediment metagenome</name>
    <dbReference type="NCBI Taxonomy" id="412755"/>
    <lineage>
        <taxon>unclassified sequences</taxon>
        <taxon>metagenomes</taxon>
        <taxon>ecological metagenomes</taxon>
    </lineage>
</organism>
<dbReference type="AlphaFoldDB" id="A0A0F9P481"/>